<name>A0ABU3BDZ1_9FLAO</name>
<evidence type="ECO:0000256" key="3">
    <source>
        <dbReference type="ARBA" id="ARBA00022723"/>
    </source>
</evidence>
<gene>
    <name evidence="8" type="ORF">RM520_00140</name>
</gene>
<dbReference type="InterPro" id="IPR036163">
    <property type="entry name" value="HMA_dom_sf"/>
</dbReference>
<proteinExistence type="predicted"/>
<dbReference type="Pfam" id="PF07291">
    <property type="entry name" value="MauE"/>
    <property type="match status" value="1"/>
</dbReference>
<dbReference type="PROSITE" id="PS50846">
    <property type="entry name" value="HMA_2"/>
    <property type="match status" value="1"/>
</dbReference>
<dbReference type="RefSeq" id="WP_311386557.1">
    <property type="nucleotide sequence ID" value="NZ_JAVRHU010000001.1"/>
</dbReference>
<dbReference type="Proteomes" id="UP001250662">
    <property type="component" value="Unassembled WGS sequence"/>
</dbReference>
<feature type="transmembrane region" description="Helical" evidence="6">
    <location>
        <begin position="232"/>
        <end position="251"/>
    </location>
</feature>
<accession>A0ABU3BDZ1</accession>
<feature type="domain" description="HMA" evidence="7">
    <location>
        <begin position="1"/>
        <end position="66"/>
    </location>
</feature>
<dbReference type="CDD" id="cd00371">
    <property type="entry name" value="HMA"/>
    <property type="match status" value="1"/>
</dbReference>
<evidence type="ECO:0000256" key="1">
    <source>
        <dbReference type="ARBA" id="ARBA00004141"/>
    </source>
</evidence>
<keyword evidence="2 6" id="KW-0812">Transmembrane</keyword>
<protein>
    <submittedName>
        <fullName evidence="8">Cation transporter</fullName>
    </submittedName>
</protein>
<dbReference type="InterPro" id="IPR009908">
    <property type="entry name" value="Methylamine_util_MauE"/>
</dbReference>
<dbReference type="InterPro" id="IPR006121">
    <property type="entry name" value="HMA_dom"/>
</dbReference>
<evidence type="ECO:0000259" key="7">
    <source>
        <dbReference type="PROSITE" id="PS50846"/>
    </source>
</evidence>
<dbReference type="InterPro" id="IPR017969">
    <property type="entry name" value="Heavy-metal-associated_CS"/>
</dbReference>
<sequence>MKNSFSIEGMTCKNCVASVTEKLLGVDGVYTVDVDLRKGEAEIEMKEHISISALKNVLPKKYFIEQKVKGKADDNLPFDRLRKTQKNEKVIGEKTKLQQLKPLLLIFAYLFASSFLLNYDNWSIGEAMLDFMGLFYIVFSFFKFLDLKGFPESFGMYDPIAKLFPFYGWIYPFLELCLGVMFLMRFQISTALLITILILGVTTIGVTRTLLNKKQIRCACLGTALQLPMTEATFIENSIMLVMAIIMLVQIF</sequence>
<feature type="transmembrane region" description="Helical" evidence="6">
    <location>
        <begin position="127"/>
        <end position="145"/>
    </location>
</feature>
<evidence type="ECO:0000313" key="8">
    <source>
        <dbReference type="EMBL" id="MDT0620008.1"/>
    </source>
</evidence>
<evidence type="ECO:0000256" key="2">
    <source>
        <dbReference type="ARBA" id="ARBA00022692"/>
    </source>
</evidence>
<dbReference type="Pfam" id="PF00403">
    <property type="entry name" value="HMA"/>
    <property type="match status" value="1"/>
</dbReference>
<feature type="transmembrane region" description="Helical" evidence="6">
    <location>
        <begin position="190"/>
        <end position="211"/>
    </location>
</feature>
<comment type="caution">
    <text evidence="8">The sequence shown here is derived from an EMBL/GenBank/DDBJ whole genome shotgun (WGS) entry which is preliminary data.</text>
</comment>
<keyword evidence="9" id="KW-1185">Reference proteome</keyword>
<keyword evidence="3" id="KW-0479">Metal-binding</keyword>
<evidence type="ECO:0000256" key="5">
    <source>
        <dbReference type="ARBA" id="ARBA00023136"/>
    </source>
</evidence>
<dbReference type="SUPFAM" id="SSF55008">
    <property type="entry name" value="HMA, heavy metal-associated domain"/>
    <property type="match status" value="1"/>
</dbReference>
<reference evidence="8 9" key="1">
    <citation type="submission" date="2023-09" db="EMBL/GenBank/DDBJ databases">
        <authorList>
            <person name="Rey-Velasco X."/>
        </authorList>
    </citation>
    <scope>NUCLEOTIDE SEQUENCE [LARGE SCALE GENOMIC DNA]</scope>
    <source>
        <strain evidence="8 9">P007</strain>
    </source>
</reference>
<organism evidence="8 9">
    <name type="scientific">Croceitalea vernalis</name>
    <dbReference type="NCBI Taxonomy" id="3075599"/>
    <lineage>
        <taxon>Bacteria</taxon>
        <taxon>Pseudomonadati</taxon>
        <taxon>Bacteroidota</taxon>
        <taxon>Flavobacteriia</taxon>
        <taxon>Flavobacteriales</taxon>
        <taxon>Flavobacteriaceae</taxon>
        <taxon>Croceitalea</taxon>
    </lineage>
</organism>
<keyword evidence="4 6" id="KW-1133">Transmembrane helix</keyword>
<dbReference type="Gene3D" id="3.30.70.100">
    <property type="match status" value="1"/>
</dbReference>
<feature type="transmembrane region" description="Helical" evidence="6">
    <location>
        <begin position="103"/>
        <end position="121"/>
    </location>
</feature>
<feature type="transmembrane region" description="Helical" evidence="6">
    <location>
        <begin position="166"/>
        <end position="184"/>
    </location>
</feature>
<evidence type="ECO:0000256" key="6">
    <source>
        <dbReference type="SAM" id="Phobius"/>
    </source>
</evidence>
<dbReference type="PROSITE" id="PS01047">
    <property type="entry name" value="HMA_1"/>
    <property type="match status" value="1"/>
</dbReference>
<dbReference type="EMBL" id="JAVRHU010000001">
    <property type="protein sequence ID" value="MDT0620008.1"/>
    <property type="molecule type" value="Genomic_DNA"/>
</dbReference>
<evidence type="ECO:0000313" key="9">
    <source>
        <dbReference type="Proteomes" id="UP001250662"/>
    </source>
</evidence>
<keyword evidence="5 6" id="KW-0472">Membrane</keyword>
<comment type="subcellular location">
    <subcellularLocation>
        <location evidence="1">Membrane</location>
        <topology evidence="1">Multi-pass membrane protein</topology>
    </subcellularLocation>
</comment>
<evidence type="ECO:0000256" key="4">
    <source>
        <dbReference type="ARBA" id="ARBA00022989"/>
    </source>
</evidence>